<evidence type="ECO:0000256" key="7">
    <source>
        <dbReference type="ARBA" id="ARBA00023134"/>
    </source>
</evidence>
<evidence type="ECO:0000256" key="2">
    <source>
        <dbReference type="ARBA" id="ARBA00009638"/>
    </source>
</evidence>
<comment type="cofactor">
    <cofactor evidence="1">
        <name>Mg(2+)</name>
        <dbReference type="ChEBI" id="CHEBI:18420"/>
    </cofactor>
</comment>
<organism evidence="9">
    <name type="scientific">Ixodes ricinus</name>
    <name type="common">Common tick</name>
    <name type="synonym">Acarus ricinus</name>
    <dbReference type="NCBI Taxonomy" id="34613"/>
    <lineage>
        <taxon>Eukaryota</taxon>
        <taxon>Metazoa</taxon>
        <taxon>Ecdysozoa</taxon>
        <taxon>Arthropoda</taxon>
        <taxon>Chelicerata</taxon>
        <taxon>Arachnida</taxon>
        <taxon>Acari</taxon>
        <taxon>Parasitiformes</taxon>
        <taxon>Ixodida</taxon>
        <taxon>Ixodoidea</taxon>
        <taxon>Ixodidae</taxon>
        <taxon>Ixodinae</taxon>
        <taxon>Ixodes</taxon>
    </lineage>
</organism>
<dbReference type="Gene3D" id="3.40.50.300">
    <property type="entry name" value="P-loop containing nucleotide triphosphate hydrolases"/>
    <property type="match status" value="1"/>
</dbReference>
<proteinExistence type="evidence at transcript level"/>
<dbReference type="InterPro" id="IPR052279">
    <property type="entry name" value="EngB_GTPase"/>
</dbReference>
<dbReference type="PANTHER" id="PTHR46498">
    <property type="entry name" value="GTP-BINDING PROTEIN 8"/>
    <property type="match status" value="1"/>
</dbReference>
<dbReference type="Pfam" id="PF01926">
    <property type="entry name" value="MMR_HSR1"/>
    <property type="match status" value="1"/>
</dbReference>
<feature type="non-terminal residue" evidence="9">
    <location>
        <position position="1"/>
    </location>
</feature>
<keyword evidence="4" id="KW-0479">Metal-binding</keyword>
<protein>
    <recommendedName>
        <fullName evidence="3">GTP-binding protein 8</fullName>
    </recommendedName>
</protein>
<dbReference type="AlphaFoldDB" id="A0A0K8RQ50"/>
<keyword evidence="5" id="KW-0547">Nucleotide-binding</keyword>
<dbReference type="InterPro" id="IPR027417">
    <property type="entry name" value="P-loop_NTPase"/>
</dbReference>
<dbReference type="PANTHER" id="PTHR46498:SF1">
    <property type="entry name" value="GTP-BINDING PROTEIN 8"/>
    <property type="match status" value="1"/>
</dbReference>
<dbReference type="NCBIfam" id="TIGR03598">
    <property type="entry name" value="GTPase_YsxC"/>
    <property type="match status" value="1"/>
</dbReference>
<evidence type="ECO:0000256" key="5">
    <source>
        <dbReference type="ARBA" id="ARBA00022741"/>
    </source>
</evidence>
<comment type="similarity">
    <text evidence="2">Belongs to the TRAFAC class TrmE-Era-EngA-EngB-Septin-like GTPase superfamily. EngB GTPase family.</text>
</comment>
<sequence length="306" mass="34867">TTRVVRPSYGDRKRQKTRNTSMAFSVRSGRAFSLRRSVNETYVKYKNKCDELQKHLQVPLFDENEAPFAPTLDEMKQAESIFVSNRNHTISFIKSAVRPDQYPDHDLPEVAVLGASNVGKSSLLQAVFHKVPDVCVKVSKKPGHTKTLNFYGVGKKFGLVDMPGYGFRQPKDFSAFASKFLTSRTNLKRTFLVLDGHVGFRNFDQDAVEMFEQLKVPYGLVLTKIDKASDAVILKNLMFVQQLRDKFMSHLCFPQPFLVSSITMEGIGYFQAFLAYIAGQLQVKGRLRSLEFGVFHCWYEHGPLWS</sequence>
<dbReference type="SUPFAM" id="SSF52540">
    <property type="entry name" value="P-loop containing nucleoside triphosphate hydrolases"/>
    <property type="match status" value="1"/>
</dbReference>
<name>A0A0K8RQ50_IXORI</name>
<keyword evidence="7" id="KW-0342">GTP-binding</keyword>
<reference evidence="9" key="1">
    <citation type="submission" date="2012-12" db="EMBL/GenBank/DDBJ databases">
        <title>Identification and characterization of a phenylalanine ammonia-lyase gene family in Isatis indigotica Fort.</title>
        <authorList>
            <person name="Liu Q."/>
            <person name="Chen J."/>
            <person name="Zhou X."/>
            <person name="Di P."/>
            <person name="Xiao Y."/>
            <person name="Xuan H."/>
            <person name="Zhang L."/>
            <person name="Chen W."/>
        </authorList>
    </citation>
    <scope>NUCLEOTIDE SEQUENCE</scope>
    <source>
        <tissue evidence="9">Salivary gland</tissue>
    </source>
</reference>
<dbReference type="GO" id="GO:0005525">
    <property type="term" value="F:GTP binding"/>
    <property type="evidence" value="ECO:0007669"/>
    <property type="project" value="UniProtKB-KW"/>
</dbReference>
<evidence type="ECO:0000259" key="8">
    <source>
        <dbReference type="PROSITE" id="PS51706"/>
    </source>
</evidence>
<evidence type="ECO:0000256" key="4">
    <source>
        <dbReference type="ARBA" id="ARBA00022723"/>
    </source>
</evidence>
<dbReference type="GO" id="GO:0046872">
    <property type="term" value="F:metal ion binding"/>
    <property type="evidence" value="ECO:0007669"/>
    <property type="project" value="UniProtKB-KW"/>
</dbReference>
<dbReference type="EMBL" id="GADI01000760">
    <property type="protein sequence ID" value="JAA73048.1"/>
    <property type="molecule type" value="mRNA"/>
</dbReference>
<dbReference type="GO" id="GO:0005739">
    <property type="term" value="C:mitochondrion"/>
    <property type="evidence" value="ECO:0007669"/>
    <property type="project" value="TreeGrafter"/>
</dbReference>
<dbReference type="InterPro" id="IPR030393">
    <property type="entry name" value="G_ENGB_dom"/>
</dbReference>
<dbReference type="InterPro" id="IPR006073">
    <property type="entry name" value="GTP-bd"/>
</dbReference>
<keyword evidence="6" id="KW-0460">Magnesium</keyword>
<dbReference type="PROSITE" id="PS51706">
    <property type="entry name" value="G_ENGB"/>
    <property type="match status" value="1"/>
</dbReference>
<evidence type="ECO:0000313" key="9">
    <source>
        <dbReference type="EMBL" id="JAA73048.1"/>
    </source>
</evidence>
<accession>A0A0K8RQ50</accession>
<evidence type="ECO:0000256" key="3">
    <source>
        <dbReference type="ARBA" id="ARBA00015370"/>
    </source>
</evidence>
<evidence type="ECO:0000256" key="1">
    <source>
        <dbReference type="ARBA" id="ARBA00001946"/>
    </source>
</evidence>
<dbReference type="CDD" id="cd01876">
    <property type="entry name" value="YihA_EngB"/>
    <property type="match status" value="1"/>
</dbReference>
<feature type="domain" description="EngB-type G" evidence="8">
    <location>
        <begin position="106"/>
        <end position="280"/>
    </location>
</feature>
<dbReference type="InterPro" id="IPR019987">
    <property type="entry name" value="GTP-bd_ribosome_bio_YsxC"/>
</dbReference>
<evidence type="ECO:0000256" key="6">
    <source>
        <dbReference type="ARBA" id="ARBA00022842"/>
    </source>
</evidence>